<dbReference type="RefSeq" id="WP_252916704.1">
    <property type="nucleotide sequence ID" value="NZ_JAAAML010000003.1"/>
</dbReference>
<reference evidence="1 2" key="1">
    <citation type="submission" date="2020-01" db="EMBL/GenBank/DDBJ databases">
        <title>Genomes of bacteria type strains.</title>
        <authorList>
            <person name="Chen J."/>
            <person name="Zhu S."/>
            <person name="Yang J."/>
        </authorList>
    </citation>
    <scope>NUCLEOTIDE SEQUENCE [LARGE SCALE GENOMIC DNA]</scope>
    <source>
        <strain evidence="1 2">DSM 16655</strain>
    </source>
</reference>
<dbReference type="EMBL" id="JAAAML010000003">
    <property type="protein sequence ID" value="MCO6409945.1"/>
    <property type="molecule type" value="Genomic_DNA"/>
</dbReference>
<keyword evidence="2" id="KW-1185">Reference proteome</keyword>
<protein>
    <submittedName>
        <fullName evidence="1">Uncharacterized protein</fullName>
    </submittedName>
</protein>
<dbReference type="Proteomes" id="UP001320715">
    <property type="component" value="Unassembled WGS sequence"/>
</dbReference>
<evidence type="ECO:0000313" key="1">
    <source>
        <dbReference type="EMBL" id="MCO6409945.1"/>
    </source>
</evidence>
<organism evidence="1 2">
    <name type="scientific">Hoeflea alexandrii</name>
    <dbReference type="NCBI Taxonomy" id="288436"/>
    <lineage>
        <taxon>Bacteria</taxon>
        <taxon>Pseudomonadati</taxon>
        <taxon>Pseudomonadota</taxon>
        <taxon>Alphaproteobacteria</taxon>
        <taxon>Hyphomicrobiales</taxon>
        <taxon>Rhizobiaceae</taxon>
        <taxon>Hoeflea</taxon>
    </lineage>
</organism>
<sequence>MNLADKIELTAATGFLQQAPHMSACGVDRYPGPFGMSDHGEPFDQAFKKLALSRRNAKDLRKGNEIRLFFGNHRPQTRGKVKNRLVREMFEYLVHPRKLGRVIVKVEQAAVANEAGQGFPRITKLIAGRLPSAGCAVFRV</sequence>
<gene>
    <name evidence="1" type="ORF">GTW23_17310</name>
</gene>
<evidence type="ECO:0000313" key="2">
    <source>
        <dbReference type="Proteomes" id="UP001320715"/>
    </source>
</evidence>
<name>A0ABT1CUR7_9HYPH</name>
<proteinExistence type="predicted"/>
<accession>A0ABT1CUR7</accession>
<comment type="caution">
    <text evidence="1">The sequence shown here is derived from an EMBL/GenBank/DDBJ whole genome shotgun (WGS) entry which is preliminary data.</text>
</comment>